<comment type="caution">
    <text evidence="2">The sequence shown here is derived from an EMBL/GenBank/DDBJ whole genome shotgun (WGS) entry which is preliminary data.</text>
</comment>
<evidence type="ECO:0000313" key="3">
    <source>
        <dbReference type="Proteomes" id="UP001162881"/>
    </source>
</evidence>
<evidence type="ECO:0000313" key="2">
    <source>
        <dbReference type="EMBL" id="MCJ2183754.1"/>
    </source>
</evidence>
<proteinExistence type="predicted"/>
<dbReference type="Proteomes" id="UP001162881">
    <property type="component" value="Unassembled WGS sequence"/>
</dbReference>
<sequence>MAYARTIALALAASFMLGGLTGATIPTRMKAPIGPDWRDRYGFTFDPAARSVYVEPGPQDLSPSR</sequence>
<dbReference type="RefSeq" id="WP_244021850.1">
    <property type="nucleotide sequence ID" value="NZ_JALHLF010000059.1"/>
</dbReference>
<dbReference type="EMBL" id="JALHLF010000059">
    <property type="protein sequence ID" value="MCJ2183754.1"/>
    <property type="molecule type" value="Genomic_DNA"/>
</dbReference>
<feature type="signal peptide" evidence="1">
    <location>
        <begin position="1"/>
        <end position="23"/>
    </location>
</feature>
<keyword evidence="1" id="KW-0732">Signal</keyword>
<gene>
    <name evidence="2" type="ORF">MTR62_13790</name>
</gene>
<organism evidence="2 3">
    <name type="scientific">Novosphingobium organovorum</name>
    <dbReference type="NCBI Taxonomy" id="2930092"/>
    <lineage>
        <taxon>Bacteria</taxon>
        <taxon>Pseudomonadati</taxon>
        <taxon>Pseudomonadota</taxon>
        <taxon>Alphaproteobacteria</taxon>
        <taxon>Sphingomonadales</taxon>
        <taxon>Sphingomonadaceae</taxon>
        <taxon>Novosphingobium</taxon>
    </lineage>
</organism>
<reference evidence="2" key="1">
    <citation type="submission" date="2022-03" db="EMBL/GenBank/DDBJ databases">
        <title>Identification of a novel bacterium isolated from mangrove sediments.</title>
        <authorList>
            <person name="Pan X."/>
        </authorList>
    </citation>
    <scope>NUCLEOTIDE SEQUENCE</scope>
    <source>
        <strain evidence="2">B1949</strain>
    </source>
</reference>
<accession>A0ABT0BFC2</accession>
<keyword evidence="3" id="KW-1185">Reference proteome</keyword>
<feature type="chain" id="PRO_5046820027" evidence="1">
    <location>
        <begin position="24"/>
        <end position="65"/>
    </location>
</feature>
<evidence type="ECO:0000256" key="1">
    <source>
        <dbReference type="SAM" id="SignalP"/>
    </source>
</evidence>
<name>A0ABT0BFC2_9SPHN</name>
<protein>
    <submittedName>
        <fullName evidence="2">Uncharacterized protein</fullName>
    </submittedName>
</protein>